<accession>A0A423TPZ9</accession>
<reference evidence="3 4" key="1">
    <citation type="submission" date="2018-04" db="EMBL/GenBank/DDBJ databases">
        <authorList>
            <person name="Zhang X."/>
            <person name="Yuan J."/>
            <person name="Li F."/>
            <person name="Xiang J."/>
        </authorList>
    </citation>
    <scope>NUCLEOTIDE SEQUENCE [LARGE SCALE GENOMIC DNA]</scope>
    <source>
        <tissue evidence="3">Muscle</tissue>
    </source>
</reference>
<feature type="compositionally biased region" description="Basic and acidic residues" evidence="2">
    <location>
        <begin position="850"/>
        <end position="860"/>
    </location>
</feature>
<feature type="region of interest" description="Disordered" evidence="2">
    <location>
        <begin position="278"/>
        <end position="307"/>
    </location>
</feature>
<evidence type="ECO:0000313" key="4">
    <source>
        <dbReference type="Proteomes" id="UP000283509"/>
    </source>
</evidence>
<dbReference type="EMBL" id="QCYY01001372">
    <property type="protein sequence ID" value="ROT78492.1"/>
    <property type="molecule type" value="Genomic_DNA"/>
</dbReference>
<name>A0A423TPZ9_PENVA</name>
<evidence type="ECO:0000256" key="1">
    <source>
        <dbReference type="SAM" id="Coils"/>
    </source>
</evidence>
<evidence type="ECO:0000313" key="3">
    <source>
        <dbReference type="EMBL" id="ROT78492.1"/>
    </source>
</evidence>
<feature type="compositionally biased region" description="Polar residues" evidence="2">
    <location>
        <begin position="373"/>
        <end position="459"/>
    </location>
</feature>
<feature type="compositionally biased region" description="Basic and acidic residues" evidence="2">
    <location>
        <begin position="224"/>
        <end position="239"/>
    </location>
</feature>
<keyword evidence="4" id="KW-1185">Reference proteome</keyword>
<protein>
    <submittedName>
        <fullName evidence="3">Uncharacterized protein</fullName>
    </submittedName>
</protein>
<feature type="compositionally biased region" description="Basic residues" evidence="2">
    <location>
        <begin position="186"/>
        <end position="199"/>
    </location>
</feature>
<feature type="region of interest" description="Disordered" evidence="2">
    <location>
        <begin position="613"/>
        <end position="641"/>
    </location>
</feature>
<feature type="region of interest" description="Disordered" evidence="2">
    <location>
        <begin position="369"/>
        <end position="484"/>
    </location>
</feature>
<dbReference type="AlphaFoldDB" id="A0A423TPZ9"/>
<feature type="compositionally biased region" description="Basic and acidic residues" evidence="2">
    <location>
        <begin position="831"/>
        <end position="840"/>
    </location>
</feature>
<keyword evidence="1" id="KW-0175">Coiled coil</keyword>
<dbReference type="Proteomes" id="UP000283509">
    <property type="component" value="Unassembled WGS sequence"/>
</dbReference>
<sequence length="1121" mass="121873">MMSVQKFMEAISYVYLSNHPSPHLKKPIVPQVRLERLPHRTIEKYTKRQERHKSKSSKSSAMSSLNSSKKHHKNTGLPAASPSHPKTSLNLPLTETQNTSLNNRKGYTVELEHTKAVVRSDLEGVRNEPSKNLEAEKAGGNMQEVPSSRLDAFCNSPSSDSDLPDLMNPMTFEEMRTTKKTEEKKKKLSPKKKKNKKEKKKLDPKLMKKAKEAFEYQQRLYSPGKKDVISKTERRKDPEGLTESEGVETRDLSANNSMEMESNIVIVSCHSLANTSADNIDLPSSEHTSSHTIPSSPPAVLASVPSVTESSSETASFSETAVMPALPATTSKKEEEFLQKIKAQMKKSLSKYNLLPMDNAMKAPEQTAKAISDNPQTGRAISDSPQTGRAISDSPQTGRAISDSPQTAKAISDSPQTGRAISDSPQTAKAISDSPQTAKAISDSPQTAKAISDSPQTGECEQEKTPKENTFQRLVSTSGNPLQTADAGIHKQEKRLTVSNMLSAAEVPVEAAKANCNSSQSDTHQQEKTANIGSQQAGITDESGDHLVLAYDSEGNESTDSDKTVLFDSRSMEDNLQEETVRKENECVSDTVHAEETTMMRTNTSQLIGVQAETSEESNGLLETEDQSEQNNQNRGSYKRKTQDLLEDMPDKRIKKEVVPLEMPQKQNCPMVIIPVCSSPSSSAFPAPQSYNSSDVMDSCITPPTTIPNAPIVNAALPNNNESTGNTSLVVELGNSDPLQVVQNTRVLPPLTRVVQGRTPPQQSASLTIPCAYQPSGSCISGRSVTPDSASEIEGDKGNQQENHVSKGVMHQADATNMEVEDGTPQLEHVTEAKKSKENENTASHQTTKKNTESDTEDKLSTGIKNVMTLVNKKRKCEEKIEQLKKIMEKKISILEARKKKLEKKINNELAEMNKGTVTITSDDDDDDDDDASDKNDSEDLVSDIGSPLSDRSKSPEVAKTGPPPTAEITKEFPSADVNTTHSTAIANANSCAGRAAVINRGDQASPCDDSDIGAGNTLPKDSNTIITNQNTGALGRLPCNQELPEEKSDKKPVQVIKVIKDASTTTFGRNTELEPIVQQMSPAAAGSPRVHPDPIHSSVLAFLSRRILSSFLSSCILSPL</sequence>
<feature type="compositionally biased region" description="Polar residues" evidence="2">
    <location>
        <begin position="779"/>
        <end position="789"/>
    </location>
</feature>
<gene>
    <name evidence="3" type="ORF">C7M84_002788</name>
</gene>
<feature type="region of interest" description="Disordered" evidence="2">
    <location>
        <begin position="39"/>
        <end position="104"/>
    </location>
</feature>
<feature type="compositionally biased region" description="Basic and acidic residues" evidence="2">
    <location>
        <begin position="174"/>
        <end position="185"/>
    </location>
</feature>
<feature type="region of interest" description="Disordered" evidence="2">
    <location>
        <begin position="831"/>
        <end position="860"/>
    </location>
</feature>
<feature type="compositionally biased region" description="Basic and acidic residues" evidence="2">
    <location>
        <begin position="123"/>
        <end position="137"/>
    </location>
</feature>
<feature type="compositionally biased region" description="Low complexity" evidence="2">
    <location>
        <begin position="57"/>
        <end position="67"/>
    </location>
</feature>
<reference evidence="3 4" key="2">
    <citation type="submission" date="2019-01" db="EMBL/GenBank/DDBJ databases">
        <title>The decoding of complex shrimp genome reveals the adaptation for benthos swimmer, frequently molting mechanism and breeding impact on genome.</title>
        <authorList>
            <person name="Sun Y."/>
            <person name="Gao Y."/>
            <person name="Yu Y."/>
        </authorList>
    </citation>
    <scope>NUCLEOTIDE SEQUENCE [LARGE SCALE GENOMIC DNA]</scope>
    <source>
        <tissue evidence="3">Muscle</tissue>
    </source>
</reference>
<organism evidence="3 4">
    <name type="scientific">Penaeus vannamei</name>
    <name type="common">Whiteleg shrimp</name>
    <name type="synonym">Litopenaeus vannamei</name>
    <dbReference type="NCBI Taxonomy" id="6689"/>
    <lineage>
        <taxon>Eukaryota</taxon>
        <taxon>Metazoa</taxon>
        <taxon>Ecdysozoa</taxon>
        <taxon>Arthropoda</taxon>
        <taxon>Crustacea</taxon>
        <taxon>Multicrustacea</taxon>
        <taxon>Malacostraca</taxon>
        <taxon>Eumalacostraca</taxon>
        <taxon>Eucarida</taxon>
        <taxon>Decapoda</taxon>
        <taxon>Dendrobranchiata</taxon>
        <taxon>Penaeoidea</taxon>
        <taxon>Penaeidae</taxon>
        <taxon>Penaeus</taxon>
    </lineage>
</organism>
<feature type="compositionally biased region" description="Basic and acidic residues" evidence="2">
    <location>
        <begin position="39"/>
        <end position="48"/>
    </location>
</feature>
<feature type="region of interest" description="Disordered" evidence="2">
    <location>
        <begin position="779"/>
        <end position="802"/>
    </location>
</feature>
<feature type="region of interest" description="Disordered" evidence="2">
    <location>
        <begin position="517"/>
        <end position="540"/>
    </location>
</feature>
<evidence type="ECO:0000256" key="2">
    <source>
        <dbReference type="SAM" id="MobiDB-lite"/>
    </source>
</evidence>
<feature type="coiled-coil region" evidence="1">
    <location>
        <begin position="867"/>
        <end position="912"/>
    </location>
</feature>
<feature type="compositionally biased region" description="Low complexity" evidence="2">
    <location>
        <begin position="283"/>
        <end position="307"/>
    </location>
</feature>
<feature type="compositionally biased region" description="Polar residues" evidence="2">
    <location>
        <begin position="468"/>
        <end position="483"/>
    </location>
</feature>
<feature type="region of interest" description="Disordered" evidence="2">
    <location>
        <begin position="123"/>
        <end position="147"/>
    </location>
</feature>
<comment type="caution">
    <text evidence="3">The sequence shown here is derived from an EMBL/GenBank/DDBJ whole genome shotgun (WGS) entry which is preliminary data.</text>
</comment>
<feature type="compositionally biased region" description="Basic and acidic residues" evidence="2">
    <location>
        <begin position="200"/>
        <end position="214"/>
    </location>
</feature>
<feature type="region of interest" description="Disordered" evidence="2">
    <location>
        <begin position="174"/>
        <end position="251"/>
    </location>
</feature>
<proteinExistence type="predicted"/>
<feature type="region of interest" description="Disordered" evidence="2">
    <location>
        <begin position="1006"/>
        <end position="1026"/>
    </location>
</feature>
<feature type="compositionally biased region" description="Polar residues" evidence="2">
    <location>
        <begin position="84"/>
        <end position="104"/>
    </location>
</feature>
<feature type="region of interest" description="Disordered" evidence="2">
    <location>
        <begin position="917"/>
        <end position="975"/>
    </location>
</feature>
<feature type="compositionally biased region" description="Acidic residues" evidence="2">
    <location>
        <begin position="922"/>
        <end position="932"/>
    </location>
</feature>
<feature type="compositionally biased region" description="Polar residues" evidence="2">
    <location>
        <begin position="517"/>
        <end position="538"/>
    </location>
</feature>